<feature type="repeat" description="RCC1" evidence="6">
    <location>
        <begin position="591"/>
        <end position="642"/>
    </location>
</feature>
<dbReference type="Gramene" id="CDY21795">
    <property type="protein sequence ID" value="CDY21795"/>
    <property type="gene ID" value="GSBRNA2T00016335001"/>
</dbReference>
<keyword evidence="12" id="KW-1185">Reference proteome</keyword>
<dbReference type="InterPro" id="IPR017455">
    <property type="entry name" value="Znf_FYVE-rel"/>
</dbReference>
<evidence type="ECO:0000256" key="5">
    <source>
        <dbReference type="PROSITE-ProRule" id="PRU00091"/>
    </source>
</evidence>
<dbReference type="InterPro" id="IPR009091">
    <property type="entry name" value="RCC1/BLIP-II"/>
</dbReference>
<feature type="compositionally biased region" description="Polar residues" evidence="8">
    <location>
        <begin position="212"/>
        <end position="227"/>
    </location>
</feature>
<dbReference type="SUPFAM" id="SSF50729">
    <property type="entry name" value="PH domain-like"/>
    <property type="match status" value="1"/>
</dbReference>
<evidence type="ECO:0000256" key="2">
    <source>
        <dbReference type="ARBA" id="ARBA00022737"/>
    </source>
</evidence>
<dbReference type="InterPro" id="IPR051210">
    <property type="entry name" value="Ub_ligase/GEF_domain"/>
</dbReference>
<evidence type="ECO:0000313" key="10">
    <source>
        <dbReference type="EMBL" id="CAF2087028.1"/>
    </source>
</evidence>
<gene>
    <name evidence="11" type="primary">BnaA06g20640D</name>
    <name evidence="10" type="ORF">DARMORV10_A06P27260.1</name>
    <name evidence="11" type="ORF">GSBRNA2T00016335001</name>
</gene>
<feature type="region of interest" description="Disordered" evidence="8">
    <location>
        <begin position="211"/>
        <end position="231"/>
    </location>
</feature>
<feature type="compositionally biased region" description="Low complexity" evidence="8">
    <location>
        <begin position="147"/>
        <end position="162"/>
    </location>
</feature>
<dbReference type="InterPro" id="IPR001849">
    <property type="entry name" value="PH_domain"/>
</dbReference>
<dbReference type="Proteomes" id="UP001295469">
    <property type="component" value="Chromosome A06"/>
</dbReference>
<dbReference type="PANTHER" id="PTHR22870:SF428">
    <property type="entry name" value="REGULATOR OF CHROMOSOME CONDENSATION (RCC1) FAMILY PROTEIN"/>
    <property type="match status" value="1"/>
</dbReference>
<feature type="domain" description="FYVE-type" evidence="9">
    <location>
        <begin position="647"/>
        <end position="709"/>
    </location>
</feature>
<keyword evidence="7" id="KW-0175">Coiled coil</keyword>
<evidence type="ECO:0000256" key="3">
    <source>
        <dbReference type="ARBA" id="ARBA00022771"/>
    </source>
</evidence>
<dbReference type="AlphaFoldDB" id="A0A078G5R2"/>
<dbReference type="EMBL" id="HG994360">
    <property type="protein sequence ID" value="CAF2087028.1"/>
    <property type="molecule type" value="Genomic_DNA"/>
</dbReference>
<dbReference type="Gene3D" id="3.30.40.10">
    <property type="entry name" value="Zinc/RING finger domain, C3HC4 (zinc finger)"/>
    <property type="match status" value="1"/>
</dbReference>
<evidence type="ECO:0000256" key="6">
    <source>
        <dbReference type="PROSITE-ProRule" id="PRU00235"/>
    </source>
</evidence>
<dbReference type="InterPro" id="IPR011993">
    <property type="entry name" value="PH-like_dom_sf"/>
</dbReference>
<proteinExistence type="predicted"/>
<dbReference type="Proteomes" id="UP000028999">
    <property type="component" value="Unassembled WGS sequence"/>
</dbReference>
<evidence type="ECO:0000256" key="8">
    <source>
        <dbReference type="SAM" id="MobiDB-lite"/>
    </source>
</evidence>
<accession>A0A078G5R2</accession>
<sequence length="957" mass="103785">MACSQRSLPTDRENEQAIAILKKGAYLLKYGRRGKPKFYPFRLSSDEIFLLWYCGKTEKRLKLSSVTRIIPGQRTSVFRRYPQPTKEYQSFSLIYGDRSLDLVCKDKDEAEFWITTLRALLSRNCSSSLVLHSRSRSFVPDYGGEQSSSNNNSLSNIRSVSSDTSCEEHAKKASGSHINTPQRLGKVFSEVLSQTAVLRALALDELVHKPHNTSPETLENRATNNHSPAVDTSKYTVSSALSSSSQGSTFEDLKSLCDVFVWGESNGDGLLLGCGGGGAMHKSESSSSLTAAETFLPKVLKSHVALDAQSISCGTNYAVLVTKQGQMYSWGEESGGRLGHGVCSYVPQPKLIDEFDGSAVELADCGEFHTCAVTSSGDLYTWGDGAHNAGLLGLGSEASHWKPVRILGQMEGINVKTISCGPWHTAFVTSEGKLFTYGDGTFGALGHGDRVSTSVPREAEALSGCRTIKIACGVWHSAAVVSVFGEAASSGKLFTWGDGEDGKLGHGDKESRLIPSCVAELNATSFQQVACGQSVTVALSASGQVYAMGVLDPGHENVVKAPSCIEGGLGKSCVQEVACGFHHIAVLNSKAEVYTWGRGSNGQLGHGDTENRRLPTLVRALKGKQVRKVVCGSNYTATICLHKPITGTDSSRCSGCRHPFNYMRKLHNCYNCGSVFCNACTSKKSLAAAMAPKTNRPYRVCDDCYIKLEGVREYLGTPANNSARFSNASLQSSINEMDDFGTTPQRQLLRVDSFDFFRQSKIPDLKTIGETSGGSHASSSSGFNLKGIRQLSRLASFDSVNQEGKQRTKHCASKSDTSSLVRHSVTCGLPFSRRGSVELFPLSIKSSPVESVGNTSDFTADITDTEFLQEGTKKPNQCLNQEISVLKAQVEELTRKTKQLEAELGTTSKKLEVAVLMQRDDAEKIKTSEEIVRSLTLQLMDATKKGVDKTRRRRSSF</sequence>
<dbReference type="SUPFAM" id="SSF57903">
    <property type="entry name" value="FYVE/PHD zinc finger"/>
    <property type="match status" value="1"/>
</dbReference>
<dbReference type="Pfam" id="PF25390">
    <property type="entry name" value="WD40_RLD"/>
    <property type="match status" value="1"/>
</dbReference>
<dbReference type="PANTHER" id="PTHR22870">
    <property type="entry name" value="REGULATOR OF CHROMOSOME CONDENSATION"/>
    <property type="match status" value="1"/>
</dbReference>
<evidence type="ECO:0000256" key="4">
    <source>
        <dbReference type="ARBA" id="ARBA00022833"/>
    </source>
</evidence>
<feature type="repeat" description="RCC1" evidence="6">
    <location>
        <begin position="491"/>
        <end position="542"/>
    </location>
</feature>
<dbReference type="GO" id="GO:0008270">
    <property type="term" value="F:zinc ion binding"/>
    <property type="evidence" value="ECO:0007669"/>
    <property type="project" value="UniProtKB-KW"/>
</dbReference>
<feature type="repeat" description="RCC1" evidence="6">
    <location>
        <begin position="325"/>
        <end position="376"/>
    </location>
</feature>
<dbReference type="SMART" id="SM00064">
    <property type="entry name" value="FYVE"/>
    <property type="match status" value="1"/>
</dbReference>
<evidence type="ECO:0000256" key="7">
    <source>
        <dbReference type="SAM" id="Coils"/>
    </source>
</evidence>
<dbReference type="Pfam" id="PF16457">
    <property type="entry name" value="PH_12"/>
    <property type="match status" value="1"/>
</dbReference>
<evidence type="ECO:0000259" key="9">
    <source>
        <dbReference type="PROSITE" id="PS50178"/>
    </source>
</evidence>
<protein>
    <submittedName>
        <fullName evidence="10">(rape) hypothetical protein</fullName>
    </submittedName>
    <submittedName>
        <fullName evidence="11">BnaA06g20640D protein</fullName>
    </submittedName>
</protein>
<feature type="repeat" description="RCC1" evidence="6">
    <location>
        <begin position="432"/>
        <end position="483"/>
    </location>
</feature>
<dbReference type="SUPFAM" id="SSF50985">
    <property type="entry name" value="RCC1/BLIP-II"/>
    <property type="match status" value="1"/>
</dbReference>
<dbReference type="PaxDb" id="3708-A0A078G5R2"/>
<reference evidence="10" key="3">
    <citation type="submission" date="2021-01" db="EMBL/GenBank/DDBJ databases">
        <authorList>
            <consortium name="Genoscope - CEA"/>
            <person name="William W."/>
        </authorList>
    </citation>
    <scope>NUCLEOTIDE SEQUENCE</scope>
</reference>
<dbReference type="PROSITE" id="PS00626">
    <property type="entry name" value="RCC1_2"/>
    <property type="match status" value="2"/>
</dbReference>
<dbReference type="OMA" id="RTIKIAC"/>
<reference evidence="11 12" key="1">
    <citation type="journal article" date="2014" name="Science">
        <title>Plant genetics. Early allopolyploid evolution in the post-Neolithic Brassica napus oilseed genome.</title>
        <authorList>
            <person name="Chalhoub B."/>
            <person name="Denoeud F."/>
            <person name="Liu S."/>
            <person name="Parkin I.A."/>
            <person name="Tang H."/>
            <person name="Wang X."/>
            <person name="Chiquet J."/>
            <person name="Belcram H."/>
            <person name="Tong C."/>
            <person name="Samans B."/>
            <person name="Correa M."/>
            <person name="Da Silva C."/>
            <person name="Just J."/>
            <person name="Falentin C."/>
            <person name="Koh C.S."/>
            <person name="Le Clainche I."/>
            <person name="Bernard M."/>
            <person name="Bento P."/>
            <person name="Noel B."/>
            <person name="Labadie K."/>
            <person name="Alberti A."/>
            <person name="Charles M."/>
            <person name="Arnaud D."/>
            <person name="Guo H."/>
            <person name="Daviaud C."/>
            <person name="Alamery S."/>
            <person name="Jabbari K."/>
            <person name="Zhao M."/>
            <person name="Edger P.P."/>
            <person name="Chelaifa H."/>
            <person name="Tack D."/>
            <person name="Lassalle G."/>
            <person name="Mestiri I."/>
            <person name="Schnel N."/>
            <person name="Le Paslier M.C."/>
            <person name="Fan G."/>
            <person name="Renault V."/>
            <person name="Bayer P.E."/>
            <person name="Golicz A.A."/>
            <person name="Manoli S."/>
            <person name="Lee T.H."/>
            <person name="Thi V.H."/>
            <person name="Chalabi S."/>
            <person name="Hu Q."/>
            <person name="Fan C."/>
            <person name="Tollenaere R."/>
            <person name="Lu Y."/>
            <person name="Battail C."/>
            <person name="Shen J."/>
            <person name="Sidebottom C.H."/>
            <person name="Wang X."/>
            <person name="Canaguier A."/>
            <person name="Chauveau A."/>
            <person name="Berard A."/>
            <person name="Deniot G."/>
            <person name="Guan M."/>
            <person name="Liu Z."/>
            <person name="Sun F."/>
            <person name="Lim Y.P."/>
            <person name="Lyons E."/>
            <person name="Town C.D."/>
            <person name="Bancroft I."/>
            <person name="Wang X."/>
            <person name="Meng J."/>
            <person name="Ma J."/>
            <person name="Pires J.C."/>
            <person name="King G.J."/>
            <person name="Brunel D."/>
            <person name="Delourme R."/>
            <person name="Renard M."/>
            <person name="Aury J.M."/>
            <person name="Adams K.L."/>
            <person name="Batley J."/>
            <person name="Snowdon R.J."/>
            <person name="Tost J."/>
            <person name="Edwards D."/>
            <person name="Zhou Y."/>
            <person name="Hua W."/>
            <person name="Sharpe A.G."/>
            <person name="Paterson A.H."/>
            <person name="Guan C."/>
            <person name="Wincker P."/>
        </authorList>
    </citation>
    <scope>NUCLEOTIDE SEQUENCE [LARGE SCALE GENOMIC DNA]</scope>
    <source>
        <strain evidence="12">cv. Darmor-bzh</strain>
    </source>
</reference>
<dbReference type="InterPro" id="IPR058923">
    <property type="entry name" value="RCC1-like_dom"/>
</dbReference>
<evidence type="ECO:0000313" key="12">
    <source>
        <dbReference type="Proteomes" id="UP000028999"/>
    </source>
</evidence>
<dbReference type="Gene3D" id="2.30.29.30">
    <property type="entry name" value="Pleckstrin-homology domain (PH domain)/Phosphotyrosine-binding domain (PTB)"/>
    <property type="match status" value="1"/>
</dbReference>
<dbReference type="InterPro" id="IPR000306">
    <property type="entry name" value="Znf_FYVE"/>
</dbReference>
<dbReference type="PROSITE" id="PS50178">
    <property type="entry name" value="ZF_FYVE"/>
    <property type="match status" value="1"/>
</dbReference>
<dbReference type="Pfam" id="PF01363">
    <property type="entry name" value="FYVE"/>
    <property type="match status" value="1"/>
</dbReference>
<dbReference type="CDD" id="cd13365">
    <property type="entry name" value="PH_PLC_plant-like"/>
    <property type="match status" value="1"/>
</dbReference>
<dbReference type="InterPro" id="IPR000408">
    <property type="entry name" value="Reg_chr_condens"/>
</dbReference>
<keyword evidence="4" id="KW-0862">Zinc</keyword>
<evidence type="ECO:0000313" key="11">
    <source>
        <dbReference type="EMBL" id="CDY21795.1"/>
    </source>
</evidence>
<reference evidence="11" key="2">
    <citation type="submission" date="2014-06" db="EMBL/GenBank/DDBJ databases">
        <authorList>
            <person name="Genoscope - CEA"/>
        </authorList>
    </citation>
    <scope>NUCLEOTIDE SEQUENCE</scope>
</reference>
<keyword evidence="3 5" id="KW-0863">Zinc-finger</keyword>
<name>A0A078G5R2_BRANA</name>
<feature type="coiled-coil region" evidence="7">
    <location>
        <begin position="876"/>
        <end position="910"/>
    </location>
</feature>
<feature type="region of interest" description="Disordered" evidence="8">
    <location>
        <begin position="141"/>
        <end position="179"/>
    </location>
</feature>
<dbReference type="EMBL" id="LK032124">
    <property type="protein sequence ID" value="CDY21795.1"/>
    <property type="molecule type" value="Genomic_DNA"/>
</dbReference>
<dbReference type="PROSITE" id="PS50012">
    <property type="entry name" value="RCC1_3"/>
    <property type="match status" value="5"/>
</dbReference>
<dbReference type="InterPro" id="IPR013083">
    <property type="entry name" value="Znf_RING/FYVE/PHD"/>
</dbReference>
<keyword evidence="1" id="KW-0479">Metal-binding</keyword>
<keyword evidence="2" id="KW-0677">Repeat</keyword>
<dbReference type="InterPro" id="IPR011011">
    <property type="entry name" value="Znf_FYVE_PHD"/>
</dbReference>
<dbReference type="Gene3D" id="2.130.10.30">
    <property type="entry name" value="Regulator of chromosome condensation 1/beta-lactamase-inhibitor protein II"/>
    <property type="match status" value="2"/>
</dbReference>
<organism evidence="11 12">
    <name type="scientific">Brassica napus</name>
    <name type="common">Rape</name>
    <dbReference type="NCBI Taxonomy" id="3708"/>
    <lineage>
        <taxon>Eukaryota</taxon>
        <taxon>Viridiplantae</taxon>
        <taxon>Streptophyta</taxon>
        <taxon>Embryophyta</taxon>
        <taxon>Tracheophyta</taxon>
        <taxon>Spermatophyta</taxon>
        <taxon>Magnoliopsida</taxon>
        <taxon>eudicotyledons</taxon>
        <taxon>Gunneridae</taxon>
        <taxon>Pentapetalae</taxon>
        <taxon>rosids</taxon>
        <taxon>malvids</taxon>
        <taxon>Brassicales</taxon>
        <taxon>Brassicaceae</taxon>
        <taxon>Brassiceae</taxon>
        <taxon>Brassica</taxon>
    </lineage>
</organism>
<feature type="repeat" description="RCC1" evidence="6">
    <location>
        <begin position="377"/>
        <end position="431"/>
    </location>
</feature>
<dbReference type="STRING" id="3708.A0A078G5R2"/>
<dbReference type="PRINTS" id="PR00633">
    <property type="entry name" value="RCCNDNSATION"/>
</dbReference>
<evidence type="ECO:0000256" key="1">
    <source>
        <dbReference type="ARBA" id="ARBA00022723"/>
    </source>
</evidence>